<name>A0A0D7CMD9_9ACTN</name>
<evidence type="ECO:0000313" key="3">
    <source>
        <dbReference type="Proteomes" id="UP000032458"/>
    </source>
</evidence>
<dbReference type="EMBL" id="JRKI01000026">
    <property type="protein sequence ID" value="KIZ16612.1"/>
    <property type="molecule type" value="Genomic_DNA"/>
</dbReference>
<organism evidence="2 3">
    <name type="scientific">Streptomyces natalensis ATCC 27448</name>
    <dbReference type="NCBI Taxonomy" id="1240678"/>
    <lineage>
        <taxon>Bacteria</taxon>
        <taxon>Bacillati</taxon>
        <taxon>Actinomycetota</taxon>
        <taxon>Actinomycetes</taxon>
        <taxon>Kitasatosporales</taxon>
        <taxon>Streptomycetaceae</taxon>
        <taxon>Streptomyces</taxon>
    </lineage>
</organism>
<evidence type="ECO:0000313" key="2">
    <source>
        <dbReference type="EMBL" id="KIZ16612.1"/>
    </source>
</evidence>
<protein>
    <submittedName>
        <fullName evidence="2">Uncharacterized protein</fullName>
    </submittedName>
</protein>
<dbReference type="PATRIC" id="fig|1240678.4.peg.3416"/>
<keyword evidence="3" id="KW-1185">Reference proteome</keyword>
<proteinExistence type="predicted"/>
<dbReference type="AlphaFoldDB" id="A0A0D7CMD9"/>
<feature type="region of interest" description="Disordered" evidence="1">
    <location>
        <begin position="90"/>
        <end position="110"/>
    </location>
</feature>
<accession>A0A0D7CMD9</accession>
<evidence type="ECO:0000256" key="1">
    <source>
        <dbReference type="SAM" id="MobiDB-lite"/>
    </source>
</evidence>
<sequence>MLGLIDAVGGLSEDDLRRREQVAERIAQVKGLAAVQAGLPATPREHVVHFDATDANLLWDAKEVPDPVSGGGWPVVGGVSLVRGIAGHDGERTRWRCPPGPSPNPLHEGPTMRRRPLLAALALATTSLATVLGASATTFADAAPPRQAAHSQPAAQPGLHVPACAPGDNICKCDAYKAIQNYYLQEADDDASMTPAESVTEDSAAAASGLAAARPCSL</sequence>
<reference evidence="2 3" key="1">
    <citation type="submission" date="2014-09" db="EMBL/GenBank/DDBJ databases">
        <title>Draft genome sequence of Streptomyces natalensis ATCC 27448, producer of the antifungal pimaricin.</title>
        <authorList>
            <person name="Mendes M.V."/>
            <person name="Beites T."/>
            <person name="Pires S."/>
            <person name="Santos C.L."/>
            <person name="Moradas-Ferreira P."/>
        </authorList>
    </citation>
    <scope>NUCLEOTIDE SEQUENCE [LARGE SCALE GENOMIC DNA]</scope>
    <source>
        <strain evidence="2 3">ATCC 27448</strain>
    </source>
</reference>
<comment type="caution">
    <text evidence="2">The sequence shown here is derived from an EMBL/GenBank/DDBJ whole genome shotgun (WGS) entry which is preliminary data.</text>
</comment>
<gene>
    <name evidence="2" type="ORF">SNA_16305</name>
</gene>
<dbReference type="Proteomes" id="UP000032458">
    <property type="component" value="Unassembled WGS sequence"/>
</dbReference>